<feature type="compositionally biased region" description="Low complexity" evidence="1">
    <location>
        <begin position="39"/>
        <end position="51"/>
    </location>
</feature>
<feature type="region of interest" description="Disordered" evidence="1">
    <location>
        <begin position="19"/>
        <end position="141"/>
    </location>
</feature>
<dbReference type="Proteomes" id="UP000078113">
    <property type="component" value="Unassembled WGS sequence"/>
</dbReference>
<dbReference type="AlphaFoldDB" id="A0A8X7N4Y7"/>
<accession>A0A8X7N4Y7</accession>
<reference evidence="2" key="1">
    <citation type="submission" date="2016-04" db="EMBL/GenBank/DDBJ databases">
        <authorList>
            <person name="Nguyen H.D."/>
            <person name="Samba Siva P."/>
            <person name="Cullis J."/>
            <person name="Levesque C.A."/>
            <person name="Hambleton S."/>
        </authorList>
    </citation>
    <scope>NUCLEOTIDE SEQUENCE</scope>
    <source>
        <strain evidence="2">DAOMC 236422</strain>
    </source>
</reference>
<name>A0A8X7N4Y7_9BASI</name>
<comment type="caution">
    <text evidence="2">The sequence shown here is derived from an EMBL/GenBank/DDBJ whole genome shotgun (WGS) entry which is preliminary data.</text>
</comment>
<evidence type="ECO:0000256" key="1">
    <source>
        <dbReference type="SAM" id="MobiDB-lite"/>
    </source>
</evidence>
<feature type="compositionally biased region" description="Polar residues" evidence="1">
    <location>
        <begin position="19"/>
        <end position="37"/>
    </location>
</feature>
<keyword evidence="3" id="KW-1185">Reference proteome</keyword>
<protein>
    <submittedName>
        <fullName evidence="2">Uncharacterized protein</fullName>
    </submittedName>
</protein>
<organism evidence="2 3">
    <name type="scientific">Tilletia walkeri</name>
    <dbReference type="NCBI Taxonomy" id="117179"/>
    <lineage>
        <taxon>Eukaryota</taxon>
        <taxon>Fungi</taxon>
        <taxon>Dikarya</taxon>
        <taxon>Basidiomycota</taxon>
        <taxon>Ustilaginomycotina</taxon>
        <taxon>Exobasidiomycetes</taxon>
        <taxon>Tilletiales</taxon>
        <taxon>Tilletiaceae</taxon>
        <taxon>Tilletia</taxon>
    </lineage>
</organism>
<proteinExistence type="predicted"/>
<sequence length="176" mass="18652">MCKRAPSHTFAYIHSRTVVSHQNETSKTSKHANTSTRGAAAAEKAANVAAASGRSSTSGPSPEAGSRSRAAQKEVSKGDEPKGEEPESNTQLSDILEDFPVEKRLDKIPPASRLPISAPEFGPFIAPRSHPENSTNPFATGELNKSFRDQAVAGVVKAVRNPHIKQIADDIATKGA</sequence>
<gene>
    <name evidence="2" type="ORF">A4X09_0g6673</name>
</gene>
<feature type="compositionally biased region" description="Basic and acidic residues" evidence="1">
    <location>
        <begin position="71"/>
        <end position="85"/>
    </location>
</feature>
<evidence type="ECO:0000313" key="2">
    <source>
        <dbReference type="EMBL" id="KAE8265363.1"/>
    </source>
</evidence>
<reference evidence="2" key="2">
    <citation type="journal article" date="2019" name="IMA Fungus">
        <title>Genome sequencing and comparison of five Tilletia species to identify candidate genes for the detection of regulated species infecting wheat.</title>
        <authorList>
            <person name="Nguyen H.D.T."/>
            <person name="Sultana T."/>
            <person name="Kesanakurti P."/>
            <person name="Hambleton S."/>
        </authorList>
    </citation>
    <scope>NUCLEOTIDE SEQUENCE</scope>
    <source>
        <strain evidence="2">DAOMC 236422</strain>
    </source>
</reference>
<evidence type="ECO:0000313" key="3">
    <source>
        <dbReference type="Proteomes" id="UP000078113"/>
    </source>
</evidence>
<dbReference type="EMBL" id="LWDG02000457">
    <property type="protein sequence ID" value="KAE8265363.1"/>
    <property type="molecule type" value="Genomic_DNA"/>
</dbReference>